<evidence type="ECO:0000256" key="1">
    <source>
        <dbReference type="ARBA" id="ARBA00006817"/>
    </source>
</evidence>
<dbReference type="Proteomes" id="UP000291189">
    <property type="component" value="Unassembled WGS sequence"/>
</dbReference>
<proteinExistence type="inferred from homology"/>
<reference evidence="3 4" key="1">
    <citation type="submission" date="2019-01" db="EMBL/GenBank/DDBJ databases">
        <title>Nocardioides guangzhouensis sp. nov., an actinobacterium isolated from soil.</title>
        <authorList>
            <person name="Fu Y."/>
            <person name="Cai Y."/>
            <person name="Lin Z."/>
            <person name="Chen P."/>
        </authorList>
    </citation>
    <scope>NUCLEOTIDE SEQUENCE [LARGE SCALE GENOMIC DNA]</scope>
    <source>
        <strain evidence="3 4">NBRC 105384</strain>
    </source>
</reference>
<name>A0A4Q5ISN8_9ACTN</name>
<dbReference type="OrthoDB" id="3365660at2"/>
<dbReference type="Gene3D" id="3.30.530.20">
    <property type="match status" value="1"/>
</dbReference>
<dbReference type="EMBL" id="SDPU01000038">
    <property type="protein sequence ID" value="RYU08784.1"/>
    <property type="molecule type" value="Genomic_DNA"/>
</dbReference>
<organism evidence="3 4">
    <name type="scientific">Nocardioides iriomotensis</name>
    <dbReference type="NCBI Taxonomy" id="715784"/>
    <lineage>
        <taxon>Bacteria</taxon>
        <taxon>Bacillati</taxon>
        <taxon>Actinomycetota</taxon>
        <taxon>Actinomycetes</taxon>
        <taxon>Propionibacteriales</taxon>
        <taxon>Nocardioidaceae</taxon>
        <taxon>Nocardioides</taxon>
    </lineage>
</organism>
<dbReference type="SUPFAM" id="SSF55961">
    <property type="entry name" value="Bet v1-like"/>
    <property type="match status" value="1"/>
</dbReference>
<evidence type="ECO:0000259" key="2">
    <source>
        <dbReference type="Pfam" id="PF08327"/>
    </source>
</evidence>
<dbReference type="Pfam" id="PF08327">
    <property type="entry name" value="AHSA1"/>
    <property type="match status" value="1"/>
</dbReference>
<sequence>MSRTDQPFSVAYSLSRLLPADPCAVFAAWTTATGLAAWLGPEEYDVPSGRAVMDARAGGTWGLVMVAPDGSESRLGGKVREVDHPRRLVLTTGDPANTAGDTASVVTLQLVSAGDGTSMHFHQAGVNTSSEHAEQARQGWLHFFDRLERHLRST</sequence>
<dbReference type="AlphaFoldDB" id="A0A4Q5ISN8"/>
<evidence type="ECO:0000313" key="3">
    <source>
        <dbReference type="EMBL" id="RYU08784.1"/>
    </source>
</evidence>
<keyword evidence="4" id="KW-1185">Reference proteome</keyword>
<dbReference type="InterPro" id="IPR023393">
    <property type="entry name" value="START-like_dom_sf"/>
</dbReference>
<gene>
    <name evidence="3" type="ORF">ETU37_22825</name>
</gene>
<dbReference type="InterPro" id="IPR013538">
    <property type="entry name" value="ASHA1/2-like_C"/>
</dbReference>
<dbReference type="RefSeq" id="WP_129989780.1">
    <property type="nucleotide sequence ID" value="NZ_SDPU01000038.1"/>
</dbReference>
<comment type="caution">
    <text evidence="3">The sequence shown here is derived from an EMBL/GenBank/DDBJ whole genome shotgun (WGS) entry which is preliminary data.</text>
</comment>
<feature type="domain" description="Activator of Hsp90 ATPase homologue 1/2-like C-terminal" evidence="2">
    <location>
        <begin position="20"/>
        <end position="151"/>
    </location>
</feature>
<accession>A0A4Q5ISN8</accession>
<dbReference type="CDD" id="cd07814">
    <property type="entry name" value="SRPBCC_CalC_Aha1-like"/>
    <property type="match status" value="1"/>
</dbReference>
<protein>
    <submittedName>
        <fullName evidence="3">SRPBCC domain-containing protein</fullName>
    </submittedName>
</protein>
<comment type="similarity">
    <text evidence="1">Belongs to the AHA1 family.</text>
</comment>
<evidence type="ECO:0000313" key="4">
    <source>
        <dbReference type="Proteomes" id="UP000291189"/>
    </source>
</evidence>